<comment type="caution">
    <text evidence="2">The sequence shown here is derived from an EMBL/GenBank/DDBJ whole genome shotgun (WGS) entry which is preliminary data.</text>
</comment>
<reference evidence="2" key="1">
    <citation type="journal article" date="2020" name="Fungal Divers.">
        <title>Resolving the Mortierellaceae phylogeny through synthesis of multi-gene phylogenetics and phylogenomics.</title>
        <authorList>
            <person name="Vandepol N."/>
            <person name="Liber J."/>
            <person name="Desiro A."/>
            <person name="Na H."/>
            <person name="Kennedy M."/>
            <person name="Barry K."/>
            <person name="Grigoriev I.V."/>
            <person name="Miller A.N."/>
            <person name="O'Donnell K."/>
            <person name="Stajich J.E."/>
            <person name="Bonito G."/>
        </authorList>
    </citation>
    <scope>NUCLEOTIDE SEQUENCE</scope>
    <source>
        <strain evidence="2">MES-2147</strain>
    </source>
</reference>
<dbReference type="OrthoDB" id="2383717at2759"/>
<evidence type="ECO:0000256" key="1">
    <source>
        <dbReference type="SAM" id="MobiDB-lite"/>
    </source>
</evidence>
<feature type="non-terminal residue" evidence="2">
    <location>
        <position position="168"/>
    </location>
</feature>
<feature type="region of interest" description="Disordered" evidence="1">
    <location>
        <begin position="66"/>
        <end position="94"/>
    </location>
</feature>
<keyword evidence="3" id="KW-1185">Reference proteome</keyword>
<protein>
    <submittedName>
        <fullName evidence="2">Uncharacterized protein</fullName>
    </submittedName>
</protein>
<gene>
    <name evidence="2" type="ORF">BGZ65_003351</name>
</gene>
<evidence type="ECO:0000313" key="2">
    <source>
        <dbReference type="EMBL" id="KAF9981993.1"/>
    </source>
</evidence>
<feature type="compositionally biased region" description="Polar residues" evidence="1">
    <location>
        <begin position="67"/>
        <end position="79"/>
    </location>
</feature>
<accession>A0A9P6M9B6</accession>
<proteinExistence type="predicted"/>
<evidence type="ECO:0000313" key="3">
    <source>
        <dbReference type="Proteomes" id="UP000749646"/>
    </source>
</evidence>
<dbReference type="Proteomes" id="UP000749646">
    <property type="component" value="Unassembled WGS sequence"/>
</dbReference>
<sequence length="168" mass="19078">VAWILDQPPKLVKQKLEEHWDHMMELCSSDVELKKLAFYSQWAQERMARASAATMSRPDDPVIWTTHLPSSQPNRSSTVHLDLTGRDDQVGSSSTSMYSALPRNIYDIAQHEDIHVPVDPAVEEKYDRLPAACTEDICPLHFTDLAPLTNILDDELKALIDARAREKK</sequence>
<dbReference type="AlphaFoldDB" id="A0A9P6M9B6"/>
<name>A0A9P6M9B6_9FUNG</name>
<dbReference type="EMBL" id="JAAAHW010003635">
    <property type="protein sequence ID" value="KAF9981993.1"/>
    <property type="molecule type" value="Genomic_DNA"/>
</dbReference>
<organism evidence="2 3">
    <name type="scientific">Modicella reniformis</name>
    <dbReference type="NCBI Taxonomy" id="1440133"/>
    <lineage>
        <taxon>Eukaryota</taxon>
        <taxon>Fungi</taxon>
        <taxon>Fungi incertae sedis</taxon>
        <taxon>Mucoromycota</taxon>
        <taxon>Mortierellomycotina</taxon>
        <taxon>Mortierellomycetes</taxon>
        <taxon>Mortierellales</taxon>
        <taxon>Mortierellaceae</taxon>
        <taxon>Modicella</taxon>
    </lineage>
</organism>